<dbReference type="Pfam" id="PF00071">
    <property type="entry name" value="Ras"/>
    <property type="match status" value="1"/>
</dbReference>
<dbReference type="Proteomes" id="UP000001949">
    <property type="component" value="Unassembled WGS sequence"/>
</dbReference>
<sequence>MTNSDGMTSVSNQRNKIVLLGEQSAGKTSIVTRFVYDHYIPAYAATIGIDFLSKVVTVNQKTMRLQLWDTAGQERFRSLMPSYIRDSSSAIVVYDITNRESFDRTRQWIKDIKDMRGDKAVIVVVGNKTDLLDKRTVSFEEGQSLANEMNCFFRETSAKNGDNVQELFTLVATELLKTIEPEPVSDKLVDIDLKPSAPSESTSCAGRSAASFTSLSKVCSRN</sequence>
<dbReference type="SUPFAM" id="SSF52540">
    <property type="entry name" value="P-loop containing nucleoside triphosphate hydrolases"/>
    <property type="match status" value="1"/>
</dbReference>
<dbReference type="FunFam" id="3.40.50.300:FF:000823">
    <property type="entry name" value="Small GTPase RAB, putative"/>
    <property type="match status" value="1"/>
</dbReference>
<reference evidence="3 4" key="1">
    <citation type="journal article" date="2005" name="Science">
        <title>Genome sequence of Theileria parva, a bovine pathogen that transforms lymphocytes.</title>
        <authorList>
            <person name="Gardner M.J."/>
            <person name="Bishop R."/>
            <person name="Shah T."/>
            <person name="de Villiers E.P."/>
            <person name="Carlton J.M."/>
            <person name="Hall N."/>
            <person name="Ren Q."/>
            <person name="Paulsen I.T."/>
            <person name="Pain A."/>
            <person name="Berriman M."/>
            <person name="Wilson R.J.M."/>
            <person name="Sato S."/>
            <person name="Ralph S.A."/>
            <person name="Mann D.J."/>
            <person name="Xiong Z."/>
            <person name="Shallom S.J."/>
            <person name="Weidman J."/>
            <person name="Jiang L."/>
            <person name="Lynn J."/>
            <person name="Weaver B."/>
            <person name="Shoaibi A."/>
            <person name="Domingo A.R."/>
            <person name="Wasawo D."/>
            <person name="Crabtree J."/>
            <person name="Wortman J.R."/>
            <person name="Haas B."/>
            <person name="Angiuoli S.V."/>
            <person name="Creasy T.H."/>
            <person name="Lu C."/>
            <person name="Suh B."/>
            <person name="Silva J.C."/>
            <person name="Utterback T.R."/>
            <person name="Feldblyum T.V."/>
            <person name="Pertea M."/>
            <person name="Allen J."/>
            <person name="Nierman W.C."/>
            <person name="Taracha E.L.N."/>
            <person name="Salzberg S.L."/>
            <person name="White O.R."/>
            <person name="Fitzhugh H.A."/>
            <person name="Morzaria S."/>
            <person name="Venter J.C."/>
            <person name="Fraser C.M."/>
            <person name="Nene V."/>
        </authorList>
    </citation>
    <scope>NUCLEOTIDE SEQUENCE [LARGE SCALE GENOMIC DNA]</scope>
    <source>
        <strain evidence="3 4">Muguga</strain>
    </source>
</reference>
<dbReference type="PANTHER" id="PTHR47977">
    <property type="entry name" value="RAS-RELATED PROTEIN RAB"/>
    <property type="match status" value="1"/>
</dbReference>
<protein>
    <submittedName>
        <fullName evidence="3">GTP-binding protein rab6, putative</fullName>
    </submittedName>
</protein>
<dbReference type="eggNOG" id="KOG0094">
    <property type="taxonomic scope" value="Eukaryota"/>
</dbReference>
<dbReference type="PROSITE" id="PS51419">
    <property type="entry name" value="RAB"/>
    <property type="match status" value="1"/>
</dbReference>
<dbReference type="PRINTS" id="PR00449">
    <property type="entry name" value="RASTRNSFRMNG"/>
</dbReference>
<dbReference type="CDD" id="cd01861">
    <property type="entry name" value="Rab6"/>
    <property type="match status" value="1"/>
</dbReference>
<keyword evidence="4" id="KW-1185">Reference proteome</keyword>
<dbReference type="FunCoup" id="Q4N440">
    <property type="interactions" value="32"/>
</dbReference>
<dbReference type="AlphaFoldDB" id="Q4N440"/>
<proteinExistence type="predicted"/>
<dbReference type="SMART" id="SM00173">
    <property type="entry name" value="RAS"/>
    <property type="match status" value="1"/>
</dbReference>
<dbReference type="InterPro" id="IPR001806">
    <property type="entry name" value="Small_GTPase"/>
</dbReference>
<dbReference type="PROSITE" id="PS51421">
    <property type="entry name" value="RAS"/>
    <property type="match status" value="1"/>
</dbReference>
<dbReference type="KEGG" id="tpv:TP02_0799"/>
<dbReference type="InParanoid" id="Q4N440"/>
<evidence type="ECO:0000256" key="1">
    <source>
        <dbReference type="ARBA" id="ARBA00022741"/>
    </source>
</evidence>
<gene>
    <name evidence="3" type="ordered locus">TP02_0799</name>
</gene>
<dbReference type="GeneID" id="3502268"/>
<dbReference type="SMART" id="SM00177">
    <property type="entry name" value="ARF"/>
    <property type="match status" value="1"/>
</dbReference>
<dbReference type="PROSITE" id="PS51420">
    <property type="entry name" value="RHO"/>
    <property type="match status" value="1"/>
</dbReference>
<dbReference type="PROSITE" id="PS51417">
    <property type="entry name" value="ARF"/>
    <property type="match status" value="1"/>
</dbReference>
<evidence type="ECO:0000313" key="3">
    <source>
        <dbReference type="EMBL" id="EAN33083.1"/>
    </source>
</evidence>
<dbReference type="VEuPathDB" id="PiroplasmaDB:TpMuguga_02g00799"/>
<dbReference type="GO" id="GO:0005525">
    <property type="term" value="F:GTP binding"/>
    <property type="evidence" value="ECO:0007669"/>
    <property type="project" value="UniProtKB-KW"/>
</dbReference>
<accession>Q4N440</accession>
<organism evidence="3 4">
    <name type="scientific">Theileria parva</name>
    <name type="common">East coast fever infection agent</name>
    <dbReference type="NCBI Taxonomy" id="5875"/>
    <lineage>
        <taxon>Eukaryota</taxon>
        <taxon>Sar</taxon>
        <taxon>Alveolata</taxon>
        <taxon>Apicomplexa</taxon>
        <taxon>Aconoidasida</taxon>
        <taxon>Piroplasmida</taxon>
        <taxon>Theileriidae</taxon>
        <taxon>Theileria</taxon>
    </lineage>
</organism>
<dbReference type="InterPro" id="IPR005225">
    <property type="entry name" value="Small_GTP-bd"/>
</dbReference>
<dbReference type="EMBL" id="AAGK01000002">
    <property type="protein sequence ID" value="EAN33083.1"/>
    <property type="molecule type" value="Genomic_DNA"/>
</dbReference>
<dbReference type="SMART" id="SM00175">
    <property type="entry name" value="RAB"/>
    <property type="match status" value="1"/>
</dbReference>
<dbReference type="STRING" id="5875.Q4N440"/>
<keyword evidence="2" id="KW-0342">GTP-binding</keyword>
<comment type="caution">
    <text evidence="3">The sequence shown here is derived from an EMBL/GenBank/DDBJ whole genome shotgun (WGS) entry which is preliminary data.</text>
</comment>
<dbReference type="Gene3D" id="3.40.50.300">
    <property type="entry name" value="P-loop containing nucleotide triphosphate hydrolases"/>
    <property type="match status" value="1"/>
</dbReference>
<evidence type="ECO:0000256" key="2">
    <source>
        <dbReference type="ARBA" id="ARBA00023134"/>
    </source>
</evidence>
<dbReference type="NCBIfam" id="TIGR00231">
    <property type="entry name" value="small_GTP"/>
    <property type="match status" value="1"/>
</dbReference>
<evidence type="ECO:0000313" key="4">
    <source>
        <dbReference type="Proteomes" id="UP000001949"/>
    </source>
</evidence>
<dbReference type="OMA" id="NCFFRET"/>
<keyword evidence="1" id="KW-0547">Nucleotide-binding</keyword>
<dbReference type="InterPro" id="IPR027417">
    <property type="entry name" value="P-loop_NTPase"/>
</dbReference>
<dbReference type="GO" id="GO:0003924">
    <property type="term" value="F:GTPase activity"/>
    <property type="evidence" value="ECO:0007669"/>
    <property type="project" value="InterPro"/>
</dbReference>
<dbReference type="InterPro" id="IPR050227">
    <property type="entry name" value="Rab"/>
</dbReference>
<dbReference type="SMART" id="SM00176">
    <property type="entry name" value="RAN"/>
    <property type="match status" value="1"/>
</dbReference>
<name>Q4N440_THEPA</name>
<dbReference type="SMART" id="SM00174">
    <property type="entry name" value="RHO"/>
    <property type="match status" value="1"/>
</dbReference>